<comment type="caution">
    <text evidence="1">The sequence shown here is derived from an EMBL/GenBank/DDBJ whole genome shotgun (WGS) entry which is preliminary data.</text>
</comment>
<name>A0A834YYN2_TETSI</name>
<accession>A0A834YYN2</accession>
<dbReference type="SUPFAM" id="SSF53067">
    <property type="entry name" value="Actin-like ATPase domain"/>
    <property type="match status" value="1"/>
</dbReference>
<dbReference type="InterPro" id="IPR043129">
    <property type="entry name" value="ATPase_NBD"/>
</dbReference>
<evidence type="ECO:0000313" key="1">
    <source>
        <dbReference type="EMBL" id="KAF8395141.1"/>
    </source>
</evidence>
<organism evidence="1 2">
    <name type="scientific">Tetracentron sinense</name>
    <name type="common">Spur-leaf</name>
    <dbReference type="NCBI Taxonomy" id="13715"/>
    <lineage>
        <taxon>Eukaryota</taxon>
        <taxon>Viridiplantae</taxon>
        <taxon>Streptophyta</taxon>
        <taxon>Embryophyta</taxon>
        <taxon>Tracheophyta</taxon>
        <taxon>Spermatophyta</taxon>
        <taxon>Magnoliopsida</taxon>
        <taxon>Trochodendrales</taxon>
        <taxon>Trochodendraceae</taxon>
        <taxon>Tetracentron</taxon>
    </lineage>
</organism>
<proteinExistence type="predicted"/>
<dbReference type="AlphaFoldDB" id="A0A834YYN2"/>
<gene>
    <name evidence="1" type="ORF">HHK36_019082</name>
</gene>
<dbReference type="EMBL" id="JABCRI010000013">
    <property type="protein sequence ID" value="KAF8395141.1"/>
    <property type="molecule type" value="Genomic_DNA"/>
</dbReference>
<evidence type="ECO:0000313" key="2">
    <source>
        <dbReference type="Proteomes" id="UP000655225"/>
    </source>
</evidence>
<dbReference type="Gene3D" id="3.30.420.40">
    <property type="match status" value="1"/>
</dbReference>
<reference evidence="1 2" key="1">
    <citation type="submission" date="2020-04" db="EMBL/GenBank/DDBJ databases">
        <title>Plant Genome Project.</title>
        <authorList>
            <person name="Zhang R.-G."/>
        </authorList>
    </citation>
    <scope>NUCLEOTIDE SEQUENCE [LARGE SCALE GENOMIC DNA]</scope>
    <source>
        <strain evidence="1">YNK0</strain>
        <tissue evidence="1">Leaf</tissue>
    </source>
</reference>
<dbReference type="Proteomes" id="UP000655225">
    <property type="component" value="Unassembled WGS sequence"/>
</dbReference>
<sequence length="180" mass="20039">MESLVGETVTIVGDHDPALMKYFDCTRSSHRSAFDGNVVYQFEIMEYISAINGFERMGADNGSQNRLITLSLYHQKCMQSQFSSSPPRSKLAELLFEGYGVPSVAFGVDAVFSYNKNQQLGVCDKDGLAIMLRIKYKSYYPCKLINLDISEVSDGLISRFSCRMSGHIGCLGASFRKLVP</sequence>
<keyword evidence="2" id="KW-1185">Reference proteome</keyword>
<protein>
    <submittedName>
        <fullName evidence="1">Uncharacterized protein</fullName>
    </submittedName>
</protein>
<dbReference type="OrthoDB" id="7340501at2759"/>